<organism evidence="1 2">
    <name type="scientific">Dorea formicigenerans ATCC 27755</name>
    <dbReference type="NCBI Taxonomy" id="411461"/>
    <lineage>
        <taxon>Bacteria</taxon>
        <taxon>Bacillati</taxon>
        <taxon>Bacillota</taxon>
        <taxon>Clostridia</taxon>
        <taxon>Lachnospirales</taxon>
        <taxon>Lachnospiraceae</taxon>
        <taxon>Dorea</taxon>
    </lineage>
</organism>
<comment type="caution">
    <text evidence="1">The sequence shown here is derived from an EMBL/GenBank/DDBJ whole genome shotgun (WGS) entry which is preliminary data.</text>
</comment>
<dbReference type="InterPro" id="IPR036983">
    <property type="entry name" value="AIM24_sf"/>
</dbReference>
<name>B0G1X4_9FIRM</name>
<dbReference type="InterPro" id="IPR002838">
    <property type="entry name" value="AIM24"/>
</dbReference>
<dbReference type="eggNOG" id="COG2013">
    <property type="taxonomic scope" value="Bacteria"/>
</dbReference>
<sequence>MTNMRYQIQGDTLPVVICQLEAGERMITEGGGMSWMSPNMKMETTTNGGIGKAVGRMFSGEKMFQNIYTAQGGNGMIAFASCFPGSIRAFNIRPGQEMIFQKSAFLASEAGVQLSVHFHKKVASGLFGGEGFVLQKVSGQGVAFAEFDGHVVEYELQPGQQIVIDTGHLAAMTASCQMDIQTVPGVKNMLFGGEGLFNTVITGPGRVWLQTMPISNVAGALRPYIPSGS</sequence>
<dbReference type="AlphaFoldDB" id="B0G1X4"/>
<evidence type="ECO:0000313" key="2">
    <source>
        <dbReference type="Proteomes" id="UP000005359"/>
    </source>
</evidence>
<dbReference type="EMBL" id="AAXA02000006">
    <property type="protein sequence ID" value="EDR48362.1"/>
    <property type="molecule type" value="Genomic_DNA"/>
</dbReference>
<reference evidence="1 2" key="2">
    <citation type="submission" date="2007-10" db="EMBL/GenBank/DDBJ databases">
        <authorList>
            <person name="Fulton L."/>
            <person name="Clifton S."/>
            <person name="Fulton B."/>
            <person name="Xu J."/>
            <person name="Minx P."/>
            <person name="Pepin K.H."/>
            <person name="Johnson M."/>
            <person name="Thiruvilangam P."/>
            <person name="Bhonagiri V."/>
            <person name="Nash W.E."/>
            <person name="Wang C."/>
            <person name="Mardis E.R."/>
            <person name="Wilson R.K."/>
        </authorList>
    </citation>
    <scope>NUCLEOTIDE SEQUENCE [LARGE SCALE GENOMIC DNA]</scope>
    <source>
        <strain evidence="1 2">ATCC 27755</strain>
    </source>
</reference>
<evidence type="ECO:0000313" key="1">
    <source>
        <dbReference type="EMBL" id="EDR48362.1"/>
    </source>
</evidence>
<dbReference type="Pfam" id="PF01987">
    <property type="entry name" value="AIM24"/>
    <property type="match status" value="1"/>
</dbReference>
<dbReference type="STRING" id="411461.DORFOR_00269"/>
<proteinExistence type="predicted"/>
<dbReference type="PaxDb" id="411461-DORFOR_00269"/>
<dbReference type="Gene3D" id="3.60.160.10">
    <property type="entry name" value="Mitochondrial biogenesis AIM24"/>
    <property type="match status" value="1"/>
</dbReference>
<accession>B0G1X4</accession>
<reference evidence="1 2" key="1">
    <citation type="submission" date="2007-10" db="EMBL/GenBank/DDBJ databases">
        <title>Draft genome sequence of Dorea formicigenerans(ATCC 27755).</title>
        <authorList>
            <person name="Sudarsanam P."/>
            <person name="Ley R."/>
            <person name="Guruge J."/>
            <person name="Turnbaugh P.J."/>
            <person name="Mahowald M."/>
            <person name="Liep D."/>
            <person name="Gordon J."/>
        </authorList>
    </citation>
    <scope>NUCLEOTIDE SEQUENCE [LARGE SCALE GENOMIC DNA]</scope>
    <source>
        <strain evidence="1 2">ATCC 27755</strain>
    </source>
</reference>
<dbReference type="PANTHER" id="PTHR43657:SF1">
    <property type="entry name" value="ALTERED INHERITANCE OF MITOCHONDRIA PROTEIN 24, MITOCHONDRIAL"/>
    <property type="match status" value="1"/>
</dbReference>
<protein>
    <submittedName>
        <fullName evidence="1">TIGR00266 family protein</fullName>
    </submittedName>
</protein>
<dbReference type="NCBIfam" id="TIGR00266">
    <property type="entry name" value="TIGR00266 family protein"/>
    <property type="match status" value="1"/>
</dbReference>
<gene>
    <name evidence="1" type="ORF">DORFOR_00269</name>
</gene>
<dbReference type="InterPro" id="IPR016031">
    <property type="entry name" value="Trp_RNA-bd_attenuator-like_dom"/>
</dbReference>
<dbReference type="Proteomes" id="UP000005359">
    <property type="component" value="Unassembled WGS sequence"/>
</dbReference>
<dbReference type="PANTHER" id="PTHR43657">
    <property type="entry name" value="TRYPTOPHAN RNA-BINDING ATTENUATOR PROTEIN-LIKE PROTEIN"/>
    <property type="match status" value="1"/>
</dbReference>
<dbReference type="SUPFAM" id="SSF51219">
    <property type="entry name" value="TRAP-like"/>
    <property type="match status" value="1"/>
</dbReference>